<evidence type="ECO:0000256" key="2">
    <source>
        <dbReference type="ARBA" id="ARBA00022801"/>
    </source>
</evidence>
<comment type="caution">
    <text evidence="7">The sequence shown here is derived from an EMBL/GenBank/DDBJ whole genome shotgun (WGS) entry which is preliminary data.</text>
</comment>
<evidence type="ECO:0000256" key="5">
    <source>
        <dbReference type="PIRSR" id="PIRSR606710-2"/>
    </source>
</evidence>
<dbReference type="PANTHER" id="PTHR42812">
    <property type="entry name" value="BETA-XYLOSIDASE"/>
    <property type="match status" value="1"/>
</dbReference>
<dbReference type="CDD" id="cd18617">
    <property type="entry name" value="GH43_XynB-like"/>
    <property type="match status" value="1"/>
</dbReference>
<dbReference type="EMBL" id="JAANBB010000097">
    <property type="protein sequence ID" value="KAF7550517.1"/>
    <property type="molecule type" value="Genomic_DNA"/>
</dbReference>
<dbReference type="InterPro" id="IPR006710">
    <property type="entry name" value="Glyco_hydro_43"/>
</dbReference>
<dbReference type="PANTHER" id="PTHR42812:SF12">
    <property type="entry name" value="BETA-XYLOSIDASE-RELATED"/>
    <property type="match status" value="1"/>
</dbReference>
<dbReference type="OrthoDB" id="408373at2759"/>
<evidence type="ECO:0000256" key="4">
    <source>
        <dbReference type="PIRSR" id="PIRSR606710-1"/>
    </source>
</evidence>
<evidence type="ECO:0000256" key="6">
    <source>
        <dbReference type="RuleBase" id="RU361187"/>
    </source>
</evidence>
<dbReference type="AlphaFoldDB" id="A0A9P5H6Q2"/>
<gene>
    <name evidence="7" type="ORF">G7Z17_g5675</name>
</gene>
<keyword evidence="3 6" id="KW-0326">Glycosidase</keyword>
<keyword evidence="8" id="KW-1185">Reference proteome</keyword>
<reference evidence="7" key="1">
    <citation type="submission" date="2020-03" db="EMBL/GenBank/DDBJ databases">
        <title>Draft Genome Sequence of Cylindrodendrum hubeiense.</title>
        <authorList>
            <person name="Buettner E."/>
            <person name="Kellner H."/>
        </authorList>
    </citation>
    <scope>NUCLEOTIDE SEQUENCE</scope>
    <source>
        <strain evidence="7">IHI 201604</strain>
    </source>
</reference>
<dbReference type="InterPro" id="IPR051795">
    <property type="entry name" value="Glycosyl_Hydrlase_43"/>
</dbReference>
<keyword evidence="2 6" id="KW-0378">Hydrolase</keyword>
<dbReference type="Gene3D" id="2.115.10.20">
    <property type="entry name" value="Glycosyl hydrolase domain, family 43"/>
    <property type="match status" value="1"/>
</dbReference>
<name>A0A9P5H6Q2_9HYPO</name>
<evidence type="ECO:0000313" key="8">
    <source>
        <dbReference type="Proteomes" id="UP000722485"/>
    </source>
</evidence>
<dbReference type="Pfam" id="PF04616">
    <property type="entry name" value="Glyco_hydro_43"/>
    <property type="match status" value="1"/>
</dbReference>
<protein>
    <recommendedName>
        <fullName evidence="9">Beta-xylosidase C-terminal Concanavalin A-like domain-containing protein</fullName>
    </recommendedName>
</protein>
<proteinExistence type="inferred from homology"/>
<evidence type="ECO:0000256" key="3">
    <source>
        <dbReference type="ARBA" id="ARBA00023295"/>
    </source>
</evidence>
<dbReference type="InterPro" id="IPR023296">
    <property type="entry name" value="Glyco_hydro_beta-prop_sf"/>
</dbReference>
<dbReference type="Proteomes" id="UP000722485">
    <property type="component" value="Unassembled WGS sequence"/>
</dbReference>
<sequence>MHYHNPIIPGFAPDPSIIFVESEQTYFLVNSSFHFYSGLPIYASKDLQDWVHIGNAINRETQIPLNGAKTGIFNIESDQPLVPAGGLFAPTIRWNQGTFYVICTNFLTDDIGNAKCANFYVTATDIWSQKWSDPIYFDFEGIDPSIFFEDDGRAYVQGSWRDGPLIELNCTIRQFEIDIKTGKPLSEIKKIWDGYVGKRNAEGPHIYKKDSYYYLLAAEGGTFEGHLLSIARSRNIWGPYETAECNPILTAEGKVEDIRNTGHGEILQDGDGRWWCVCLGVRYNDGRFPMGRETFLTPVEWPVNDWPKIDHPRLEFSRDGGDMKIASALDSFKPSADTPFIHIRDPNLEDFRIVDNTISLIPREIDLSSLSGSPSFIGQWQRHFTDTAKVTLGTAFRRG</sequence>
<dbReference type="SUPFAM" id="SSF75005">
    <property type="entry name" value="Arabinanase/levansucrase/invertase"/>
    <property type="match status" value="1"/>
</dbReference>
<feature type="site" description="Important for catalytic activity, responsible for pKa modulation of the active site Glu and correct orientation of both the proton donor and substrate" evidence="5">
    <location>
        <position position="143"/>
    </location>
</feature>
<feature type="active site" description="Proton donor" evidence="4">
    <location>
        <position position="202"/>
    </location>
</feature>
<dbReference type="GO" id="GO:0005975">
    <property type="term" value="P:carbohydrate metabolic process"/>
    <property type="evidence" value="ECO:0007669"/>
    <property type="project" value="InterPro"/>
</dbReference>
<comment type="similarity">
    <text evidence="1 6">Belongs to the glycosyl hydrolase 43 family.</text>
</comment>
<evidence type="ECO:0000256" key="1">
    <source>
        <dbReference type="ARBA" id="ARBA00009865"/>
    </source>
</evidence>
<accession>A0A9P5H6Q2</accession>
<evidence type="ECO:0000313" key="7">
    <source>
        <dbReference type="EMBL" id="KAF7550517.1"/>
    </source>
</evidence>
<evidence type="ECO:0008006" key="9">
    <source>
        <dbReference type="Google" id="ProtNLM"/>
    </source>
</evidence>
<organism evidence="7 8">
    <name type="scientific">Cylindrodendrum hubeiense</name>
    <dbReference type="NCBI Taxonomy" id="595255"/>
    <lineage>
        <taxon>Eukaryota</taxon>
        <taxon>Fungi</taxon>
        <taxon>Dikarya</taxon>
        <taxon>Ascomycota</taxon>
        <taxon>Pezizomycotina</taxon>
        <taxon>Sordariomycetes</taxon>
        <taxon>Hypocreomycetidae</taxon>
        <taxon>Hypocreales</taxon>
        <taxon>Nectriaceae</taxon>
        <taxon>Cylindrodendrum</taxon>
    </lineage>
</organism>
<dbReference type="GO" id="GO:0004553">
    <property type="term" value="F:hydrolase activity, hydrolyzing O-glycosyl compounds"/>
    <property type="evidence" value="ECO:0007669"/>
    <property type="project" value="InterPro"/>
</dbReference>
<feature type="active site" description="Proton acceptor" evidence="4">
    <location>
        <position position="14"/>
    </location>
</feature>